<keyword evidence="2" id="KW-1185">Reference proteome</keyword>
<proteinExistence type="predicted"/>
<reference evidence="1" key="1">
    <citation type="submission" date="2023-10" db="EMBL/GenBank/DDBJ databases">
        <title>Genome assemblies of two species of porcelain crab, Petrolisthes cinctipes and Petrolisthes manimaculis (Anomura: Porcellanidae).</title>
        <authorList>
            <person name="Angst P."/>
        </authorList>
    </citation>
    <scope>NUCLEOTIDE SEQUENCE</scope>
    <source>
        <strain evidence="1">PB745_01</strain>
        <tissue evidence="1">Gill</tissue>
    </source>
</reference>
<dbReference type="Proteomes" id="UP001286313">
    <property type="component" value="Unassembled WGS sequence"/>
</dbReference>
<protein>
    <submittedName>
        <fullName evidence="1">Uncharacterized protein</fullName>
    </submittedName>
</protein>
<name>A0AAE1KYY7_PETCI</name>
<accession>A0AAE1KYY7</accession>
<comment type="caution">
    <text evidence="1">The sequence shown here is derived from an EMBL/GenBank/DDBJ whole genome shotgun (WGS) entry which is preliminary data.</text>
</comment>
<evidence type="ECO:0000313" key="1">
    <source>
        <dbReference type="EMBL" id="KAK3890274.1"/>
    </source>
</evidence>
<sequence>MSALRRVQPAPFQPLPIVTEPFLRVVIDLTQVGGWQQPSMRKFRLTVVTQLLQKFGSDLHPDRLEE</sequence>
<organism evidence="1 2">
    <name type="scientific">Petrolisthes cinctipes</name>
    <name type="common">Flat porcelain crab</name>
    <dbReference type="NCBI Taxonomy" id="88211"/>
    <lineage>
        <taxon>Eukaryota</taxon>
        <taxon>Metazoa</taxon>
        <taxon>Ecdysozoa</taxon>
        <taxon>Arthropoda</taxon>
        <taxon>Crustacea</taxon>
        <taxon>Multicrustacea</taxon>
        <taxon>Malacostraca</taxon>
        <taxon>Eumalacostraca</taxon>
        <taxon>Eucarida</taxon>
        <taxon>Decapoda</taxon>
        <taxon>Pleocyemata</taxon>
        <taxon>Anomura</taxon>
        <taxon>Galatheoidea</taxon>
        <taxon>Porcellanidae</taxon>
        <taxon>Petrolisthes</taxon>
    </lineage>
</organism>
<dbReference type="AlphaFoldDB" id="A0AAE1KYY7"/>
<gene>
    <name evidence="1" type="ORF">Pcinc_005804</name>
</gene>
<evidence type="ECO:0000313" key="2">
    <source>
        <dbReference type="Proteomes" id="UP001286313"/>
    </source>
</evidence>
<dbReference type="EMBL" id="JAWQEG010000432">
    <property type="protein sequence ID" value="KAK3890274.1"/>
    <property type="molecule type" value="Genomic_DNA"/>
</dbReference>